<sequence length="574" mass="62662">MFNRRVCLKDAPANREQLGISLFRQVELIWLTKKTDSQLITGQDSLRVFEGLNRGLSRRDALRMLGVAGVVAAGSTSLFGAAGKVFADDADAPVKGKPGGRIRVAGMSSSPADTLDPAKGALSTDYVRHFMLYNGLTRFDSHLVPHMELAEKIESDNATVWTVTLRQGVTFHNGKALTAGDVVFSLSRHKDPATGSKVLPLMAQFSEIKATGPLEVQITLSSPNAELPSILAVSHLLIVPEGTTDFSKGIGTGPFTVKEFNPGVRSVSARNPNYWKPGLPYLDEIEFIAIADEPSRVNALLSGDVHMINEVNPRSTTRIAASAKHRVVDAPSGNYTDLIIRQDQMPGKSPEFTEAMKYLLDREQVKSAVFRGYARVGNDHPIAPGSRYFNTDLPQRAYDPEKAKFLLKKAGMEKITMAVAASPAATGSGDIAVLLQQSAKQAGLTLNVNRLPSDGYWSNHWMKHPLSFGNINPRPNADVIFSQFFQSSAPWNESGWKNDQFDQLLLLARGETDDAKRAKMYGDMQTLVSQNCGIGIPVFISNIDGVDKRVQGYSSNPLGGFMGYMFSEQVWLDA</sequence>
<evidence type="ECO:0000259" key="6">
    <source>
        <dbReference type="Pfam" id="PF00496"/>
    </source>
</evidence>
<dbReference type="GO" id="GO:1904680">
    <property type="term" value="F:peptide transmembrane transporter activity"/>
    <property type="evidence" value="ECO:0007669"/>
    <property type="project" value="TreeGrafter"/>
</dbReference>
<name>A0A656GG10_PSEA0</name>
<dbReference type="AlphaFoldDB" id="A0A656GG10"/>
<keyword evidence="4" id="KW-0571">Peptide transport</keyword>
<evidence type="ECO:0000313" key="7">
    <source>
        <dbReference type="EMBL" id="EGH24554.1"/>
    </source>
</evidence>
<protein>
    <submittedName>
        <fullName evidence="7">Twin-arginine translocation pathway signal</fullName>
    </submittedName>
</protein>
<keyword evidence="5" id="KW-0653">Protein transport</keyword>
<dbReference type="Proteomes" id="UP000003465">
    <property type="component" value="Unassembled WGS sequence"/>
</dbReference>
<dbReference type="InterPro" id="IPR039424">
    <property type="entry name" value="SBP_5"/>
</dbReference>
<accession>A0A656GG10</accession>
<dbReference type="InterPro" id="IPR030678">
    <property type="entry name" value="Peptide/Ni-bd"/>
</dbReference>
<dbReference type="Gene3D" id="3.40.190.10">
    <property type="entry name" value="Periplasmic binding protein-like II"/>
    <property type="match status" value="1"/>
</dbReference>
<evidence type="ECO:0000256" key="4">
    <source>
        <dbReference type="ARBA" id="ARBA00022856"/>
    </source>
</evidence>
<dbReference type="GO" id="GO:0015031">
    <property type="term" value="P:protein transport"/>
    <property type="evidence" value="ECO:0007669"/>
    <property type="project" value="UniProtKB-KW"/>
</dbReference>
<evidence type="ECO:0000313" key="8">
    <source>
        <dbReference type="Proteomes" id="UP000003465"/>
    </source>
</evidence>
<dbReference type="Gene3D" id="3.10.105.10">
    <property type="entry name" value="Dipeptide-binding Protein, Domain 3"/>
    <property type="match status" value="1"/>
</dbReference>
<dbReference type="Gene3D" id="3.90.76.10">
    <property type="entry name" value="Dipeptide-binding Protein, Domain 1"/>
    <property type="match status" value="1"/>
</dbReference>
<feature type="domain" description="Solute-binding protein family 5" evidence="6">
    <location>
        <begin position="146"/>
        <end position="491"/>
    </location>
</feature>
<comment type="caution">
    <text evidence="7">The sequence shown here is derived from an EMBL/GenBank/DDBJ whole genome shotgun (WGS) entry which is preliminary data.</text>
</comment>
<evidence type="ECO:0000256" key="5">
    <source>
        <dbReference type="ARBA" id="ARBA00022927"/>
    </source>
</evidence>
<dbReference type="PANTHER" id="PTHR30290:SF9">
    <property type="entry name" value="OLIGOPEPTIDE-BINDING PROTEIN APPA"/>
    <property type="match status" value="1"/>
</dbReference>
<dbReference type="PIRSF" id="PIRSF002741">
    <property type="entry name" value="MppA"/>
    <property type="match status" value="1"/>
</dbReference>
<organism evidence="7 8">
    <name type="scientific">Pseudomonas amygdali pv. mori str. 301020</name>
    <dbReference type="NCBI Taxonomy" id="629261"/>
    <lineage>
        <taxon>Bacteria</taxon>
        <taxon>Pseudomonadati</taxon>
        <taxon>Pseudomonadota</taxon>
        <taxon>Gammaproteobacteria</taxon>
        <taxon>Pseudomonadales</taxon>
        <taxon>Pseudomonadaceae</taxon>
        <taxon>Pseudomonas</taxon>
        <taxon>Pseudomonas amygdali</taxon>
    </lineage>
</organism>
<dbReference type="Pfam" id="PF00496">
    <property type="entry name" value="SBP_bac_5"/>
    <property type="match status" value="1"/>
</dbReference>
<keyword evidence="3" id="KW-0732">Signal</keyword>
<dbReference type="GO" id="GO:0030288">
    <property type="term" value="C:outer membrane-bounded periplasmic space"/>
    <property type="evidence" value="ECO:0007669"/>
    <property type="project" value="UniProtKB-ARBA"/>
</dbReference>
<keyword evidence="2" id="KW-0813">Transport</keyword>
<evidence type="ECO:0000256" key="2">
    <source>
        <dbReference type="ARBA" id="ARBA00022448"/>
    </source>
</evidence>
<dbReference type="GO" id="GO:0043190">
    <property type="term" value="C:ATP-binding cassette (ABC) transporter complex"/>
    <property type="evidence" value="ECO:0007669"/>
    <property type="project" value="InterPro"/>
</dbReference>
<comment type="similarity">
    <text evidence="1">Belongs to the bacterial solute-binding protein 5 family.</text>
</comment>
<gene>
    <name evidence="7" type="ORF">PSYMO_25133</name>
</gene>
<dbReference type="InterPro" id="IPR000914">
    <property type="entry name" value="SBP_5_dom"/>
</dbReference>
<evidence type="ECO:0000256" key="3">
    <source>
        <dbReference type="ARBA" id="ARBA00022729"/>
    </source>
</evidence>
<evidence type="ECO:0000256" key="1">
    <source>
        <dbReference type="ARBA" id="ARBA00005695"/>
    </source>
</evidence>
<dbReference type="CDD" id="cd08503">
    <property type="entry name" value="PBP2_NikA_DppA_OppA_like_17"/>
    <property type="match status" value="1"/>
</dbReference>
<dbReference type="EMBL" id="AEAG01000988">
    <property type="protein sequence ID" value="EGH24554.1"/>
    <property type="molecule type" value="Genomic_DNA"/>
</dbReference>
<reference evidence="7 8" key="1">
    <citation type="journal article" date="2011" name="PLoS Pathog.">
        <title>Dynamic evolution of pathogenicity revealed by sequencing and comparative genomics of 19 Pseudomonas syringae isolates.</title>
        <authorList>
            <person name="Baltrus D.A."/>
            <person name="Nishimura M.T."/>
            <person name="Romanchuk A."/>
            <person name="Chang J.H."/>
            <person name="Mukhtar M.S."/>
            <person name="Cherkis K."/>
            <person name="Roach J."/>
            <person name="Grant S.R."/>
            <person name="Jones C.D."/>
            <person name="Dangl J.L."/>
        </authorList>
    </citation>
    <scope>NUCLEOTIDE SEQUENCE [LARGE SCALE GENOMIC DNA]</scope>
    <source>
        <strain evidence="7 8">301020</strain>
    </source>
</reference>
<dbReference type="PANTHER" id="PTHR30290">
    <property type="entry name" value="PERIPLASMIC BINDING COMPONENT OF ABC TRANSPORTER"/>
    <property type="match status" value="1"/>
</dbReference>
<proteinExistence type="inferred from homology"/>
<dbReference type="GO" id="GO:0015833">
    <property type="term" value="P:peptide transport"/>
    <property type="evidence" value="ECO:0007669"/>
    <property type="project" value="UniProtKB-KW"/>
</dbReference>
<dbReference type="SUPFAM" id="SSF53850">
    <property type="entry name" value="Periplasmic binding protein-like II"/>
    <property type="match status" value="1"/>
</dbReference>